<dbReference type="InterPro" id="IPR032623">
    <property type="entry name" value="FecR_N"/>
</dbReference>
<comment type="caution">
    <text evidence="3">The sequence shown here is derived from an EMBL/GenBank/DDBJ whole genome shotgun (WGS) entry which is preliminary data.</text>
</comment>
<sequence>MRRSMAEPRHALAAPFQPRDGGGPIAAAVVAQAAVWAATLQSGVATDADRAACLRWRRAHPEHERAWRRMSGLGEDLRLGAAGLPPPVARGILDAACAPRRRAMKAALGLAGLGVAAGLGWRELPLPRLLADYRTGAGQRETVVLEDGTRVMLGTASAIDVRFDATQRLVTLREGRILVVTGEDARHRPFIVATGSGSIRPVGTRYTVRYEPRVSPVVHVAVQQGAVDIQTRDGARTLRLRAGEQTAFDTYAIDAPQGLDHAATAWTDGMLLAERMRLADFVAELGRYRAGHLGCEDSVADLLVSGAFPVEQPDAVLAALQEILPLRLRYVTRYWVTLAPR</sequence>
<dbReference type="Pfam" id="PF16220">
    <property type="entry name" value="DUF4880"/>
    <property type="match status" value="1"/>
</dbReference>
<dbReference type="EMBL" id="NEVM01000001">
    <property type="protein sequence ID" value="OZI37607.1"/>
    <property type="molecule type" value="Genomic_DNA"/>
</dbReference>
<reference evidence="4" key="1">
    <citation type="submission" date="2017-05" db="EMBL/GenBank/DDBJ databases">
        <title>Complete and WGS of Bordetella genogroups.</title>
        <authorList>
            <person name="Spilker T."/>
            <person name="Lipuma J."/>
        </authorList>
    </citation>
    <scope>NUCLEOTIDE SEQUENCE [LARGE SCALE GENOMIC DNA]</scope>
    <source>
        <strain evidence="4">AU16122</strain>
    </source>
</reference>
<dbReference type="AlphaFoldDB" id="A0A261SKS5"/>
<evidence type="ECO:0000259" key="1">
    <source>
        <dbReference type="Pfam" id="PF04773"/>
    </source>
</evidence>
<feature type="domain" description="FecR N-terminal" evidence="2">
    <location>
        <begin position="32"/>
        <end position="71"/>
    </location>
</feature>
<dbReference type="Proteomes" id="UP000216020">
    <property type="component" value="Unassembled WGS sequence"/>
</dbReference>
<evidence type="ECO:0000313" key="4">
    <source>
        <dbReference type="Proteomes" id="UP000216020"/>
    </source>
</evidence>
<evidence type="ECO:0000313" key="3">
    <source>
        <dbReference type="EMBL" id="OZI37607.1"/>
    </source>
</evidence>
<keyword evidence="4" id="KW-1185">Reference proteome</keyword>
<dbReference type="OrthoDB" id="1100567at2"/>
<dbReference type="InterPro" id="IPR012373">
    <property type="entry name" value="Ferrdict_sens_TM"/>
</dbReference>
<dbReference type="Gene3D" id="2.60.120.1440">
    <property type="match status" value="1"/>
</dbReference>
<evidence type="ECO:0000259" key="2">
    <source>
        <dbReference type="Pfam" id="PF16220"/>
    </source>
</evidence>
<dbReference type="PANTHER" id="PTHR30273">
    <property type="entry name" value="PERIPLASMIC SIGNAL SENSOR AND SIGMA FACTOR ACTIVATOR FECR-RELATED"/>
    <property type="match status" value="1"/>
</dbReference>
<protein>
    <recommendedName>
        <fullName evidence="5">Iron dicitrate transport regulator FecR</fullName>
    </recommendedName>
</protein>
<accession>A0A261SKS5</accession>
<name>A0A261SKS5_9BORD</name>
<gene>
    <name evidence="3" type="ORF">CAL29_04195</name>
</gene>
<feature type="domain" description="FecR protein" evidence="1">
    <location>
        <begin position="132"/>
        <end position="227"/>
    </location>
</feature>
<evidence type="ECO:0008006" key="5">
    <source>
        <dbReference type="Google" id="ProtNLM"/>
    </source>
</evidence>
<dbReference type="GO" id="GO:0016989">
    <property type="term" value="F:sigma factor antagonist activity"/>
    <property type="evidence" value="ECO:0007669"/>
    <property type="project" value="TreeGrafter"/>
</dbReference>
<proteinExistence type="predicted"/>
<dbReference type="PIRSF" id="PIRSF018266">
    <property type="entry name" value="FecR"/>
    <property type="match status" value="1"/>
</dbReference>
<dbReference type="InterPro" id="IPR006860">
    <property type="entry name" value="FecR"/>
</dbReference>
<dbReference type="PANTHER" id="PTHR30273:SF2">
    <property type="entry name" value="PROTEIN FECR"/>
    <property type="match status" value="1"/>
</dbReference>
<dbReference type="Pfam" id="PF04773">
    <property type="entry name" value="FecR"/>
    <property type="match status" value="1"/>
</dbReference>
<organism evidence="3 4">
    <name type="scientific">Bordetella genomosp. 10</name>
    <dbReference type="NCBI Taxonomy" id="1416804"/>
    <lineage>
        <taxon>Bacteria</taxon>
        <taxon>Pseudomonadati</taxon>
        <taxon>Pseudomonadota</taxon>
        <taxon>Betaproteobacteria</taxon>
        <taxon>Burkholderiales</taxon>
        <taxon>Alcaligenaceae</taxon>
        <taxon>Bordetella</taxon>
    </lineage>
</organism>